<dbReference type="RefSeq" id="WP_139820820.1">
    <property type="nucleotide sequence ID" value="NZ_FUZQ01000003.1"/>
</dbReference>
<protein>
    <recommendedName>
        <fullName evidence="4">Alpha-L-rhamnosidase</fullName>
    </recommendedName>
</protein>
<dbReference type="STRING" id="526729.SAMN04324258_1935"/>
<organism evidence="2 3">
    <name type="scientific">Krasilnikoviella flava</name>
    <dbReference type="NCBI Taxonomy" id="526729"/>
    <lineage>
        <taxon>Bacteria</taxon>
        <taxon>Bacillati</taxon>
        <taxon>Actinomycetota</taxon>
        <taxon>Actinomycetes</taxon>
        <taxon>Micrococcales</taxon>
        <taxon>Promicromonosporaceae</taxon>
        <taxon>Krasilnikoviella</taxon>
    </lineage>
</organism>
<dbReference type="EMBL" id="FUZQ01000003">
    <property type="protein sequence ID" value="SKC60082.1"/>
    <property type="molecule type" value="Genomic_DNA"/>
</dbReference>
<evidence type="ECO:0000256" key="1">
    <source>
        <dbReference type="SAM" id="MobiDB-lite"/>
    </source>
</evidence>
<dbReference type="PANTHER" id="PTHR36848:SF2">
    <property type="entry name" value="SECRETED PROTEIN"/>
    <property type="match status" value="1"/>
</dbReference>
<evidence type="ECO:0008006" key="4">
    <source>
        <dbReference type="Google" id="ProtNLM"/>
    </source>
</evidence>
<reference evidence="2 3" key="1">
    <citation type="submission" date="2017-02" db="EMBL/GenBank/DDBJ databases">
        <authorList>
            <person name="Peterson S.W."/>
        </authorList>
    </citation>
    <scope>NUCLEOTIDE SEQUENCE [LARGE SCALE GENOMIC DNA]</scope>
    <source>
        <strain evidence="2 3">DSM 21481</strain>
    </source>
</reference>
<proteinExistence type="predicted"/>
<name>A0A1T5K8J0_9MICO</name>
<accession>A0A1T5K8J0</accession>
<sequence length="1335" mass="143835">MEGTLVDPQLIDLFDHPPTHHGPVPLWWWSGGRVTRERVRWQLERFVEGAIHDVVLMNLAPKGPTYGAPPDDPPWFSEEWWELVAYACDVAEEVGVRLWFYDQIGFSGANVQGTIVAAHPDAAGRVLHTEVTEVRGDGVVPLGGRDHLLGVYGARTGTGWERLEVRDGRVGAAPGTRVRVVSWRDTAFDYLGPQACGLLLDAVHGEFDRRLGERLGSVVVGSFQDELPAMPTWSARFAAEFERRRGYDLLDHLPSLWERGGDADDGLRADYHLVRTQLAEEAFFRPLGEWHERRGMLMGADQTNPARAGWPTQSSQLYGDYFATHRWVNAVGSDHEGDARVHSSMADLYGHPRVWIESFHSSGWGGTLEDTWDWLLPFFRSGADLYNPHATYFDTRAGWFEWAPPGTDFRQPYYAVYPSFARAIARTSALLTWGEHVVDVGVLYPSTTGHAELAPDEPIDYFGDGSVGGPHERTDRAHAAYLALVGTNNWFRHAPSLLDRAGIDFDVVDEDSLRRATAGGGRLQAGQVGFRTVLLPSATHLLPGTAEQLVALLDDGGQVVVVGAVPQAVAGRDPGARAAAALAALAGHPKLLRVDTPEQAVRLAAAAGTPAWAPHGLRARSSGDLVVAFVPAAEPNATAYPLRQDPDSLHWDEIDVDPSRYAATTRVEVAGPVREAEVWNPATGERRPARVTPTASGSTIEVDLAGAPAVFVVWRAGDRPSPRQVAAPAVASPVTQEPLDDGWTHELVPTLDNTWGDMALPAGPDDVPLEVWRMRWRDGDGEQAEVRATFGQQVLVHGPTTAPPGPLGERETARVREGSDLAGPHGGEPWRVHRFSASRGLDTDDGHRYEPKGFVPEEFLVLPAAGEGEHVTVRTVLRVDEPGEYLLTVAAPASTEVWFDGVPCAGDDRYATTVPVRFAGRTAVLEYRVGPSELPASVHGTRPDTVGSWFMLERPGRHVDRPEFVAPAHVAGGEGDLRTGFRTTADATDVTVVAGSTAALRIELDGVPVARQEKVQYYESDAGDRPMFFTHRLGALAAGEHELRVVAETADLAHAVSIDAVVRGPGSRQAVVSGPGWTTGAGDAGVRVVRGLGAGLTHTHAVRRPHPLPDTAWLAGEPELGEPTVRFSAARSATPRAQEFEVLLPAGTIEADLPVPAVSAELGGAEVDVEDGRLALDAPLGRPTPLVVRTAPRAFDVGGASWDGPVVVRTGPFAGPFEDWPDAGLGAWSGAVRSTRSIRGGEGERLRLDLGRVRGAVVVAVDDEMVAELFCGPFAVDLGELGAGEHELAVTVYGTLGPRLDSVGPTHFLRPSQLRTGVRGPVRLLRRVGDDVPVP</sequence>
<dbReference type="InterPro" id="IPR053161">
    <property type="entry name" value="Ulvan_degrading_GH"/>
</dbReference>
<evidence type="ECO:0000313" key="2">
    <source>
        <dbReference type="EMBL" id="SKC60082.1"/>
    </source>
</evidence>
<evidence type="ECO:0000313" key="3">
    <source>
        <dbReference type="Proteomes" id="UP000189777"/>
    </source>
</evidence>
<dbReference type="OrthoDB" id="9761519at2"/>
<feature type="region of interest" description="Disordered" evidence="1">
    <location>
        <begin position="723"/>
        <end position="742"/>
    </location>
</feature>
<dbReference type="PANTHER" id="PTHR36848">
    <property type="entry name" value="DNA-BINDING PROTEIN (PUTATIVE SECRETED PROTEIN)-RELATED"/>
    <property type="match status" value="1"/>
</dbReference>
<gene>
    <name evidence="2" type="ORF">SAMN04324258_1935</name>
</gene>
<dbReference type="Proteomes" id="UP000189777">
    <property type="component" value="Unassembled WGS sequence"/>
</dbReference>
<keyword evidence="3" id="KW-1185">Reference proteome</keyword>